<dbReference type="Proteomes" id="UP000812440">
    <property type="component" value="Chromosome 2"/>
</dbReference>
<evidence type="ECO:0000313" key="1">
    <source>
        <dbReference type="EMBL" id="KAG8452495.1"/>
    </source>
</evidence>
<organism evidence="1 2">
    <name type="scientific">Hymenochirus boettgeri</name>
    <name type="common">Congo dwarf clawed frog</name>
    <dbReference type="NCBI Taxonomy" id="247094"/>
    <lineage>
        <taxon>Eukaryota</taxon>
        <taxon>Metazoa</taxon>
        <taxon>Chordata</taxon>
        <taxon>Craniata</taxon>
        <taxon>Vertebrata</taxon>
        <taxon>Euteleostomi</taxon>
        <taxon>Amphibia</taxon>
        <taxon>Batrachia</taxon>
        <taxon>Anura</taxon>
        <taxon>Pipoidea</taxon>
        <taxon>Pipidae</taxon>
        <taxon>Pipinae</taxon>
        <taxon>Hymenochirus</taxon>
    </lineage>
</organism>
<protein>
    <submittedName>
        <fullName evidence="1">Uncharacterized protein</fullName>
    </submittedName>
</protein>
<proteinExistence type="predicted"/>
<reference evidence="1" key="1">
    <citation type="thesis" date="2020" institute="ProQuest LLC" country="789 East Eisenhower Parkway, Ann Arbor, MI, USA">
        <title>Comparative Genomics and Chromosome Evolution.</title>
        <authorList>
            <person name="Mudd A.B."/>
        </authorList>
    </citation>
    <scope>NUCLEOTIDE SEQUENCE</scope>
    <source>
        <strain evidence="1">Female2</strain>
        <tissue evidence="1">Blood</tissue>
    </source>
</reference>
<evidence type="ECO:0000313" key="2">
    <source>
        <dbReference type="Proteomes" id="UP000812440"/>
    </source>
</evidence>
<dbReference type="AlphaFoldDB" id="A0A8T2K4R2"/>
<dbReference type="EMBL" id="JAACNH010000002">
    <property type="protein sequence ID" value="KAG8452495.1"/>
    <property type="molecule type" value="Genomic_DNA"/>
</dbReference>
<keyword evidence="2" id="KW-1185">Reference proteome</keyword>
<sequence>MYRADALRERDPWGGVISGIIDKSFYVHNHCISCLTVVNCNTQNPPKGFVGSCNPQPYLYHPGYPRTAGKSNTLSNYRWQNKFVI</sequence>
<name>A0A8T2K4R2_9PIPI</name>
<comment type="caution">
    <text evidence="1">The sequence shown here is derived from an EMBL/GenBank/DDBJ whole genome shotgun (WGS) entry which is preliminary data.</text>
</comment>
<accession>A0A8T2K4R2</accession>
<gene>
    <name evidence="1" type="ORF">GDO86_004326</name>
</gene>